<proteinExistence type="predicted"/>
<dbReference type="Proteomes" id="UP000553632">
    <property type="component" value="Unassembled WGS sequence"/>
</dbReference>
<evidence type="ECO:0008006" key="4">
    <source>
        <dbReference type="Google" id="ProtNLM"/>
    </source>
</evidence>
<name>A0A7J6PYA5_PEROL</name>
<gene>
    <name evidence="2" type="ORF">FOZ63_032845</name>
</gene>
<feature type="signal peptide" evidence="1">
    <location>
        <begin position="1"/>
        <end position="15"/>
    </location>
</feature>
<organism evidence="2 3">
    <name type="scientific">Perkinsus olseni</name>
    <name type="common">Perkinsus atlanticus</name>
    <dbReference type="NCBI Taxonomy" id="32597"/>
    <lineage>
        <taxon>Eukaryota</taxon>
        <taxon>Sar</taxon>
        <taxon>Alveolata</taxon>
        <taxon>Perkinsozoa</taxon>
        <taxon>Perkinsea</taxon>
        <taxon>Perkinsida</taxon>
        <taxon>Perkinsidae</taxon>
        <taxon>Perkinsus</taxon>
    </lineage>
</organism>
<feature type="chain" id="PRO_5029697423" description="DUF295 domain-containing protein" evidence="1">
    <location>
        <begin position="16"/>
        <end position="389"/>
    </location>
</feature>
<evidence type="ECO:0000313" key="2">
    <source>
        <dbReference type="EMBL" id="KAF4700681.1"/>
    </source>
</evidence>
<keyword evidence="3" id="KW-1185">Reference proteome</keyword>
<comment type="caution">
    <text evidence="2">The sequence shown here is derived from an EMBL/GenBank/DDBJ whole genome shotgun (WGS) entry which is preliminary data.</text>
</comment>
<reference evidence="2 3" key="1">
    <citation type="submission" date="2020-04" db="EMBL/GenBank/DDBJ databases">
        <title>Perkinsus olseni comparative genomics.</title>
        <authorList>
            <person name="Bogema D.R."/>
        </authorList>
    </citation>
    <scope>NUCLEOTIDE SEQUENCE [LARGE SCALE GENOMIC DNA]</scope>
    <source>
        <strain evidence="2 3">ATCC PRA-207</strain>
    </source>
</reference>
<evidence type="ECO:0000313" key="3">
    <source>
        <dbReference type="Proteomes" id="UP000553632"/>
    </source>
</evidence>
<keyword evidence="1" id="KW-0732">Signal</keyword>
<evidence type="ECO:0000256" key="1">
    <source>
        <dbReference type="SAM" id="SignalP"/>
    </source>
</evidence>
<sequence length="389" mass="43505">MRSSVALCFAPLALGYRALESAAVKTRFRRYLSDGGFLNDVGREVSAFLGKSSREFTFNCPSNTVMLPDISFMFIRRGVLMVARCLKEELALVPLFSPAAAPQLCIPRGDGSLGSFCYDPVEDALYILYWKGDTCSLHVHSLAGGFTRIVAVEGMLNSTRDISICRSEMALVSGRLYLACSVPFPESGPFWLVCLDVRNKGKITIRAQIVWTFTDSSCHWPMSPIVCEQEDENSWVLCVTYCIGDEEWVLRKLLVAHRGGRVSVKSLCSWPIGPPDATVVEYQVLKKNLLLLCGLFRNRGEGRYFYSLCNERGRELGMRRHQLSDLEPVQSLIADDGTIYIQSGLNQMSENPVDCINAFHTQARHLMCTETPSWFFDGDVEKTYVAHAA</sequence>
<protein>
    <recommendedName>
        <fullName evidence="4">DUF295 domain-containing protein</fullName>
    </recommendedName>
</protein>
<dbReference type="EMBL" id="JABANO010037124">
    <property type="protein sequence ID" value="KAF4700681.1"/>
    <property type="molecule type" value="Genomic_DNA"/>
</dbReference>
<dbReference type="AlphaFoldDB" id="A0A7J6PYA5"/>
<accession>A0A7J6PYA5</accession>